<comment type="caution">
    <text evidence="3">The sequence shown here is derived from an EMBL/GenBank/DDBJ whole genome shotgun (WGS) entry which is preliminary data.</text>
</comment>
<dbReference type="InterPro" id="IPR011707">
    <property type="entry name" value="Cu-oxidase-like_N"/>
</dbReference>
<gene>
    <name evidence="3" type="ORF">KP509_04G058300</name>
</gene>
<dbReference type="Pfam" id="PF07732">
    <property type="entry name" value="Cu-oxidase_3"/>
    <property type="match status" value="1"/>
</dbReference>
<organism evidence="3 4">
    <name type="scientific">Ceratopteris richardii</name>
    <name type="common">Triangle waterfern</name>
    <dbReference type="NCBI Taxonomy" id="49495"/>
    <lineage>
        <taxon>Eukaryota</taxon>
        <taxon>Viridiplantae</taxon>
        <taxon>Streptophyta</taxon>
        <taxon>Embryophyta</taxon>
        <taxon>Tracheophyta</taxon>
        <taxon>Polypodiopsida</taxon>
        <taxon>Polypodiidae</taxon>
        <taxon>Polypodiales</taxon>
        <taxon>Pteridineae</taxon>
        <taxon>Pteridaceae</taxon>
        <taxon>Parkerioideae</taxon>
        <taxon>Ceratopteris</taxon>
    </lineage>
</organism>
<dbReference type="PANTHER" id="PTHR11709">
    <property type="entry name" value="MULTI-COPPER OXIDASE"/>
    <property type="match status" value="1"/>
</dbReference>
<dbReference type="OrthoDB" id="2121828at2759"/>
<accession>A0A8T2V0T4</accession>
<dbReference type="Gene3D" id="2.60.40.420">
    <property type="entry name" value="Cupredoxins - blue copper proteins"/>
    <property type="match status" value="1"/>
</dbReference>
<name>A0A8T2V0T4_CERRI</name>
<reference evidence="3" key="1">
    <citation type="submission" date="2021-08" db="EMBL/GenBank/DDBJ databases">
        <title>WGS assembly of Ceratopteris richardii.</title>
        <authorList>
            <person name="Marchant D.B."/>
            <person name="Chen G."/>
            <person name="Jenkins J."/>
            <person name="Shu S."/>
            <person name="Leebens-Mack J."/>
            <person name="Grimwood J."/>
            <person name="Schmutz J."/>
            <person name="Soltis P."/>
            <person name="Soltis D."/>
            <person name="Chen Z.-H."/>
        </authorList>
    </citation>
    <scope>NUCLEOTIDE SEQUENCE</scope>
    <source>
        <strain evidence="3">Whitten #5841</strain>
        <tissue evidence="3">Leaf</tissue>
    </source>
</reference>
<dbReference type="SUPFAM" id="SSF49503">
    <property type="entry name" value="Cupredoxins"/>
    <property type="match status" value="1"/>
</dbReference>
<protein>
    <recommendedName>
        <fullName evidence="2">Plastocyanin-like domain-containing protein</fullName>
    </recommendedName>
</protein>
<comment type="similarity">
    <text evidence="1">Belongs to the multicopper oxidase family.</text>
</comment>
<dbReference type="OMA" id="MNDEFPG"/>
<evidence type="ECO:0000259" key="2">
    <source>
        <dbReference type="Pfam" id="PF07732"/>
    </source>
</evidence>
<dbReference type="InterPro" id="IPR008972">
    <property type="entry name" value="Cupredoxin"/>
</dbReference>
<keyword evidence="4" id="KW-1185">Reference proteome</keyword>
<evidence type="ECO:0000313" key="3">
    <source>
        <dbReference type="EMBL" id="KAH7439374.1"/>
    </source>
</evidence>
<dbReference type="PANTHER" id="PTHR11709:SF522">
    <property type="entry name" value="LACCASE-4"/>
    <property type="match status" value="1"/>
</dbReference>
<feature type="domain" description="Plastocyanin-like" evidence="2">
    <location>
        <begin position="62"/>
        <end position="177"/>
    </location>
</feature>
<dbReference type="EMBL" id="CM035409">
    <property type="protein sequence ID" value="KAH7439374.1"/>
    <property type="molecule type" value="Genomic_DNA"/>
</dbReference>
<dbReference type="GO" id="GO:0016491">
    <property type="term" value="F:oxidoreductase activity"/>
    <property type="evidence" value="ECO:0007669"/>
    <property type="project" value="TreeGrafter"/>
</dbReference>
<evidence type="ECO:0000256" key="1">
    <source>
        <dbReference type="ARBA" id="ARBA00010609"/>
    </source>
</evidence>
<sequence length="209" mass="23437">MLRGLPMPISLLLNMSMKGVSAPQLLTLLPLVILIFHIGTTASGGADITSTQSTIRYFDFHVKYTNFSRLCHTKRMVTMNDEFPGPIIEVDEGDRVLVNVTNDMPDKNITIHWHGIRQLRTAWFDGPAYVTQCPIRPGHSFLYNFTITGQRGTLLWHAHITWMRSTVHGAIIIRPKAPQAYPFPEPAKDILLVLGIRRCNSLMASSSGI</sequence>
<dbReference type="CDD" id="cd13849">
    <property type="entry name" value="CuRO_1_LCC_plant"/>
    <property type="match status" value="1"/>
</dbReference>
<evidence type="ECO:0000313" key="4">
    <source>
        <dbReference type="Proteomes" id="UP000825935"/>
    </source>
</evidence>
<dbReference type="InterPro" id="IPR045087">
    <property type="entry name" value="Cu-oxidase_fam"/>
</dbReference>
<dbReference type="GO" id="GO:0005507">
    <property type="term" value="F:copper ion binding"/>
    <property type="evidence" value="ECO:0007669"/>
    <property type="project" value="InterPro"/>
</dbReference>
<dbReference type="InterPro" id="IPR034288">
    <property type="entry name" value="CuRO_1_LCC"/>
</dbReference>
<proteinExistence type="inferred from homology"/>
<dbReference type="AlphaFoldDB" id="A0A8T2V0T4"/>
<dbReference type="Proteomes" id="UP000825935">
    <property type="component" value="Chromosome 4"/>
</dbReference>